<feature type="compositionally biased region" description="Gly residues" evidence="1">
    <location>
        <begin position="356"/>
        <end position="369"/>
    </location>
</feature>
<dbReference type="GeneID" id="25263653"/>
<dbReference type="PANTHER" id="PTHR13237:SF9">
    <property type="entry name" value="NEUROGUIDIN"/>
    <property type="match status" value="1"/>
</dbReference>
<feature type="compositionally biased region" description="Low complexity" evidence="1">
    <location>
        <begin position="344"/>
        <end position="355"/>
    </location>
</feature>
<dbReference type="FunCoup" id="A0A066WQ82">
    <property type="interactions" value="717"/>
</dbReference>
<dbReference type="OrthoDB" id="203440at2759"/>
<feature type="compositionally biased region" description="Polar residues" evidence="1">
    <location>
        <begin position="258"/>
        <end position="281"/>
    </location>
</feature>
<keyword evidence="3" id="KW-1185">Reference proteome</keyword>
<dbReference type="Proteomes" id="UP000027361">
    <property type="component" value="Unassembled WGS sequence"/>
</dbReference>
<dbReference type="PANTHER" id="PTHR13237">
    <property type="entry name" value="SOMETHING ABOUT SILENCING PROTEIN 10-RELATED"/>
    <property type="match status" value="1"/>
</dbReference>
<evidence type="ECO:0000313" key="2">
    <source>
        <dbReference type="EMBL" id="KDN52780.1"/>
    </source>
</evidence>
<feature type="compositionally biased region" description="Basic residues" evidence="1">
    <location>
        <begin position="417"/>
        <end position="428"/>
    </location>
</feature>
<dbReference type="InParanoid" id="A0A066WQ82"/>
<evidence type="ECO:0008006" key="4">
    <source>
        <dbReference type="Google" id="ProtNLM"/>
    </source>
</evidence>
<dbReference type="STRING" id="1037660.A0A066WQ82"/>
<feature type="compositionally biased region" description="Basic and acidic residues" evidence="1">
    <location>
        <begin position="407"/>
        <end position="416"/>
    </location>
</feature>
<organism evidence="2 3">
    <name type="scientific">Tilletiaria anomala (strain ATCC 24038 / CBS 436.72 / UBC 951)</name>
    <dbReference type="NCBI Taxonomy" id="1037660"/>
    <lineage>
        <taxon>Eukaryota</taxon>
        <taxon>Fungi</taxon>
        <taxon>Dikarya</taxon>
        <taxon>Basidiomycota</taxon>
        <taxon>Ustilaginomycotina</taxon>
        <taxon>Exobasidiomycetes</taxon>
        <taxon>Georgefischeriales</taxon>
        <taxon>Tilletiariaceae</taxon>
        <taxon>Tilletiaria</taxon>
    </lineage>
</organism>
<accession>A0A066WQ82</accession>
<feature type="compositionally biased region" description="Basic and acidic residues" evidence="1">
    <location>
        <begin position="167"/>
        <end position="176"/>
    </location>
</feature>
<dbReference type="EMBL" id="JMSN01000006">
    <property type="protein sequence ID" value="KDN52780.1"/>
    <property type="molecule type" value="Genomic_DNA"/>
</dbReference>
<evidence type="ECO:0000256" key="1">
    <source>
        <dbReference type="SAM" id="MobiDB-lite"/>
    </source>
</evidence>
<feature type="compositionally biased region" description="Basic residues" evidence="1">
    <location>
        <begin position="220"/>
        <end position="230"/>
    </location>
</feature>
<comment type="caution">
    <text evidence="2">The sequence shown here is derived from an EMBL/GenBank/DDBJ whole genome shotgun (WGS) entry which is preliminary data.</text>
</comment>
<feature type="region of interest" description="Disordered" evidence="1">
    <location>
        <begin position="132"/>
        <end position="428"/>
    </location>
</feature>
<feature type="compositionally biased region" description="Basic and acidic residues" evidence="1">
    <location>
        <begin position="297"/>
        <end position="306"/>
    </location>
</feature>
<name>A0A066WQ82_TILAU</name>
<evidence type="ECO:0000313" key="3">
    <source>
        <dbReference type="Proteomes" id="UP000027361"/>
    </source>
</evidence>
<dbReference type="GO" id="GO:0032040">
    <property type="term" value="C:small-subunit processome"/>
    <property type="evidence" value="ECO:0007669"/>
    <property type="project" value="TreeGrafter"/>
</dbReference>
<protein>
    <recommendedName>
        <fullName evidence="4">Sas10 C-terminal domain-containing protein</fullName>
    </recommendedName>
</protein>
<dbReference type="OMA" id="IVEQLVW"/>
<sequence length="428" mass="45610">MDAEAVAQVAQTLALARTDTAALFTSLTKLQQLLGSGTEGTSGSCADGPSLLTLKVDTILSYTHALLLRTLQRILPAEGGDRGVVGVNTTNLLVEHLIRSRLILEKSKPLENKLRHHIGRLLSAAVQHDEDVRLGRKAHQPADGEEAEEDLLAYGPNPSAVISRSKNKSESRERRSFASKGKAPQAEPESDEEDDGQGRGGVYRPPKIAPVAYDPDALSKRKSKEHRRRLALGGEDDLDGDGDAYSSSSRRNRALLSEFTTSLSANPYEQSSTGTGINRPNASTAAASSHAGGSSKRAAELARMEAYEEANFTRLILNKKEERRRRRDEEDLALGGARGRRGRSGQSAGFEAELGGLLGSAGGNGSGGKSGKRKASAGAGTDSYDVLRRAKAPRTGRSSSAAGARDLGGRKFEHGLKKLAKGGSRRRR</sequence>
<gene>
    <name evidence="2" type="ORF">K437DRAFT_253707</name>
</gene>
<reference evidence="2 3" key="1">
    <citation type="submission" date="2014-05" db="EMBL/GenBank/DDBJ databases">
        <title>Draft genome sequence of a rare smut relative, Tilletiaria anomala UBC 951.</title>
        <authorList>
            <consortium name="DOE Joint Genome Institute"/>
            <person name="Toome M."/>
            <person name="Kuo A."/>
            <person name="Henrissat B."/>
            <person name="Lipzen A."/>
            <person name="Tritt A."/>
            <person name="Yoshinaga Y."/>
            <person name="Zane M."/>
            <person name="Barry K."/>
            <person name="Grigoriev I.V."/>
            <person name="Spatafora J.W."/>
            <person name="Aimea M.C."/>
        </authorList>
    </citation>
    <scope>NUCLEOTIDE SEQUENCE [LARGE SCALE GENOMIC DNA]</scope>
    <source>
        <strain evidence="2 3">UBC 951</strain>
    </source>
</reference>
<dbReference type="RefSeq" id="XP_013245619.1">
    <property type="nucleotide sequence ID" value="XM_013390165.1"/>
</dbReference>
<proteinExistence type="predicted"/>
<dbReference type="HOGENOM" id="CLU_031901_3_0_1"/>
<dbReference type="GO" id="GO:0000462">
    <property type="term" value="P:maturation of SSU-rRNA from tricistronic rRNA transcript (SSU-rRNA, 5.8S rRNA, LSU-rRNA)"/>
    <property type="evidence" value="ECO:0007669"/>
    <property type="project" value="TreeGrafter"/>
</dbReference>
<feature type="compositionally biased region" description="Low complexity" evidence="1">
    <location>
        <begin position="282"/>
        <end position="296"/>
    </location>
</feature>
<dbReference type="AlphaFoldDB" id="A0A066WQ82"/>